<evidence type="ECO:0000256" key="1">
    <source>
        <dbReference type="SAM" id="MobiDB-lite"/>
    </source>
</evidence>
<feature type="compositionally biased region" description="Basic and acidic residues" evidence="1">
    <location>
        <begin position="12"/>
        <end position="21"/>
    </location>
</feature>
<dbReference type="EMBL" id="GBXM01036792">
    <property type="protein sequence ID" value="JAH71785.1"/>
    <property type="molecule type" value="Transcribed_RNA"/>
</dbReference>
<evidence type="ECO:0000313" key="2">
    <source>
        <dbReference type="EMBL" id="JAH71785.1"/>
    </source>
</evidence>
<sequence length="21" mass="2312">MHSQGIHSTSLGRRESVCNIV</sequence>
<name>A0A0E9V2Y5_ANGAN</name>
<feature type="compositionally biased region" description="Polar residues" evidence="1">
    <location>
        <begin position="1"/>
        <end position="11"/>
    </location>
</feature>
<reference evidence="2" key="2">
    <citation type="journal article" date="2015" name="Fish Shellfish Immunol.">
        <title>Early steps in the European eel (Anguilla anguilla)-Vibrio vulnificus interaction in the gills: Role of the RtxA13 toxin.</title>
        <authorList>
            <person name="Callol A."/>
            <person name="Pajuelo D."/>
            <person name="Ebbesson L."/>
            <person name="Teles M."/>
            <person name="MacKenzie S."/>
            <person name="Amaro C."/>
        </authorList>
    </citation>
    <scope>NUCLEOTIDE SEQUENCE</scope>
</reference>
<feature type="region of interest" description="Disordered" evidence="1">
    <location>
        <begin position="1"/>
        <end position="21"/>
    </location>
</feature>
<dbReference type="AlphaFoldDB" id="A0A0E9V2Y5"/>
<accession>A0A0E9V2Y5</accession>
<protein>
    <submittedName>
        <fullName evidence="2">Uncharacterized protein</fullName>
    </submittedName>
</protein>
<reference evidence="2" key="1">
    <citation type="submission" date="2014-11" db="EMBL/GenBank/DDBJ databases">
        <authorList>
            <person name="Amaro Gonzalez C."/>
        </authorList>
    </citation>
    <scope>NUCLEOTIDE SEQUENCE</scope>
</reference>
<organism evidence="2">
    <name type="scientific">Anguilla anguilla</name>
    <name type="common">European freshwater eel</name>
    <name type="synonym">Muraena anguilla</name>
    <dbReference type="NCBI Taxonomy" id="7936"/>
    <lineage>
        <taxon>Eukaryota</taxon>
        <taxon>Metazoa</taxon>
        <taxon>Chordata</taxon>
        <taxon>Craniata</taxon>
        <taxon>Vertebrata</taxon>
        <taxon>Euteleostomi</taxon>
        <taxon>Actinopterygii</taxon>
        <taxon>Neopterygii</taxon>
        <taxon>Teleostei</taxon>
        <taxon>Anguilliformes</taxon>
        <taxon>Anguillidae</taxon>
        <taxon>Anguilla</taxon>
    </lineage>
</organism>
<proteinExistence type="predicted"/>